<reference evidence="14 15" key="2">
    <citation type="journal article" date="2008" name="Science">
        <title>Environmental genomics reveals a single-species ecosystem deep within Earth.</title>
        <authorList>
            <person name="Chivian D."/>
            <person name="Brodie E.L."/>
            <person name="Alm E.J."/>
            <person name="Culley D.E."/>
            <person name="Dehal P.S."/>
            <person name="Desantis T.Z."/>
            <person name="Gihring T.M."/>
            <person name="Lapidus A."/>
            <person name="Lin L.H."/>
            <person name="Lowry S.R."/>
            <person name="Moser D.P."/>
            <person name="Richardson P.M."/>
            <person name="Southam G."/>
            <person name="Wanger G."/>
            <person name="Pratt L.M."/>
            <person name="Andersen G.L."/>
            <person name="Hazen T.C."/>
            <person name="Brockman F.J."/>
            <person name="Arkin A.P."/>
            <person name="Onstott T.C."/>
        </authorList>
    </citation>
    <scope>NUCLEOTIDE SEQUENCE [LARGE SCALE GENOMIC DNA]</scope>
    <source>
        <strain evidence="14 15">MP104C</strain>
    </source>
</reference>
<dbReference type="NCBIfam" id="TIGR00966">
    <property type="entry name" value="transloc_SecF"/>
    <property type="match status" value="1"/>
</dbReference>
<dbReference type="PRINTS" id="PR01755">
    <property type="entry name" value="SECFTRNLCASE"/>
</dbReference>
<feature type="transmembrane region" description="Helical" evidence="12">
    <location>
        <begin position="177"/>
        <end position="196"/>
    </location>
</feature>
<feature type="transmembrane region" description="Helical" evidence="12">
    <location>
        <begin position="120"/>
        <end position="141"/>
    </location>
</feature>
<dbReference type="EMBL" id="CP000860">
    <property type="protein sequence ID" value="ACA59864.1"/>
    <property type="molecule type" value="Genomic_DNA"/>
</dbReference>
<dbReference type="InterPro" id="IPR022645">
    <property type="entry name" value="SecD/SecF_bac"/>
</dbReference>
<dbReference type="KEGG" id="dau:Daud_1355"/>
<comment type="similarity">
    <text evidence="10">In the C-terminal section; belongs to the SecD/SecF family. SecF subfamily.</text>
</comment>
<dbReference type="RefSeq" id="WP_012302449.1">
    <property type="nucleotide sequence ID" value="NC_010424.1"/>
</dbReference>
<sequence length="293" mass="32222">MFHFVRQRKYWYLISLLIIVPGIISLLFRGLNLGIDFTGGSLVEVQFQKQVSVQEVRAVLTGHGLERSVIQLSGDRQVLIRTGVITETQNQAMIESLGKEVGTLTVLRNEAVGPVIGKELAQRAILALLAAAVAIVVYISWRFEFKQGLAAIVALLHDALITIGIFSLFWIQVDSAFVAAVLTILGYSINATIVIFDRIRENAKAAKKTEPLEDVVNRSLWDTMARSINTSVTVMFMLLALFFLGGATLKAFVLALMIGVVSGTWSSIFIAGPVWLDLRKRLPRSKRPAGARA</sequence>
<dbReference type="HAMAP" id="MF_01464_B">
    <property type="entry name" value="SecF_B"/>
    <property type="match status" value="1"/>
</dbReference>
<keyword evidence="3 12" id="KW-1003">Cell membrane</keyword>
<dbReference type="GO" id="GO:0015450">
    <property type="term" value="F:protein-transporting ATPase activity"/>
    <property type="evidence" value="ECO:0007669"/>
    <property type="project" value="InterPro"/>
</dbReference>
<keyword evidence="5 12" id="KW-0653">Protein transport</keyword>
<comment type="subcellular location">
    <subcellularLocation>
        <location evidence="1 12">Cell membrane</location>
        <topology evidence="1 12">Multi-pass membrane protein</topology>
    </subcellularLocation>
</comment>
<dbReference type="OrthoDB" id="9805019at2"/>
<dbReference type="InterPro" id="IPR022646">
    <property type="entry name" value="SecD/SecF_CS"/>
</dbReference>
<evidence type="ECO:0000259" key="13">
    <source>
        <dbReference type="Pfam" id="PF02355"/>
    </source>
</evidence>
<dbReference type="HOGENOM" id="CLU_050012_0_0_9"/>
<evidence type="ECO:0000256" key="3">
    <source>
        <dbReference type="ARBA" id="ARBA00022475"/>
    </source>
</evidence>
<dbReference type="GO" id="GO:0065002">
    <property type="term" value="P:intracellular protein transmembrane transport"/>
    <property type="evidence" value="ECO:0007669"/>
    <property type="project" value="UniProtKB-UniRule"/>
</dbReference>
<dbReference type="Pfam" id="PF02355">
    <property type="entry name" value="SecD_SecF_C"/>
    <property type="match status" value="1"/>
</dbReference>
<evidence type="ECO:0000256" key="10">
    <source>
        <dbReference type="ARBA" id="ARBA00060856"/>
    </source>
</evidence>
<comment type="function">
    <text evidence="9 12">Part of the Sec protein translocase complex. Interacts with the SecYEG preprotein conducting channel. SecDF uses the proton motive force (PMF) to complete protein translocation after the ATP-dependent function of SecA.</text>
</comment>
<proteinExistence type="inferred from homology"/>
<evidence type="ECO:0000256" key="9">
    <source>
        <dbReference type="ARBA" id="ARBA00059018"/>
    </source>
</evidence>
<feature type="transmembrane region" description="Helical" evidence="12">
    <location>
        <begin position="12"/>
        <end position="31"/>
    </location>
</feature>
<evidence type="ECO:0000256" key="4">
    <source>
        <dbReference type="ARBA" id="ARBA00022692"/>
    </source>
</evidence>
<evidence type="ECO:0000313" key="15">
    <source>
        <dbReference type="Proteomes" id="UP000008544"/>
    </source>
</evidence>
<keyword evidence="6 12" id="KW-1133">Transmembrane helix</keyword>
<protein>
    <recommendedName>
        <fullName evidence="12">Protein-export membrane protein SecF</fullName>
    </recommendedName>
</protein>
<comment type="similarity">
    <text evidence="11">In the N-terminal section; belongs to the SecD/SecF family. SecD subfamily.</text>
</comment>
<keyword evidence="2 12" id="KW-0813">Transport</keyword>
<dbReference type="Pfam" id="PF07549">
    <property type="entry name" value="Sec_GG"/>
    <property type="match status" value="1"/>
</dbReference>
<keyword evidence="4 12" id="KW-0812">Transmembrane</keyword>
<dbReference type="InterPro" id="IPR005665">
    <property type="entry name" value="SecF_bac"/>
</dbReference>
<reference evidence="15" key="1">
    <citation type="submission" date="2007-10" db="EMBL/GenBank/DDBJ databases">
        <title>Complete sequence of chromosome of Desulforudis audaxviator MP104C.</title>
        <authorList>
            <person name="Copeland A."/>
            <person name="Lucas S."/>
            <person name="Lapidus A."/>
            <person name="Barry K."/>
            <person name="Glavina del Rio T."/>
            <person name="Dalin E."/>
            <person name="Tice H."/>
            <person name="Bruce D."/>
            <person name="Pitluck S."/>
            <person name="Lowry S.R."/>
            <person name="Larimer F."/>
            <person name="Land M.L."/>
            <person name="Hauser L."/>
            <person name="Kyrpides N."/>
            <person name="Ivanova N.N."/>
            <person name="Richardson P."/>
        </authorList>
    </citation>
    <scope>NUCLEOTIDE SEQUENCE [LARGE SCALE GENOMIC DNA]</scope>
    <source>
        <strain evidence="15">MP104C</strain>
    </source>
</reference>
<dbReference type="eggNOG" id="COG0341">
    <property type="taxonomic scope" value="Bacteria"/>
</dbReference>
<dbReference type="FunFam" id="1.20.1640.10:FF:000024">
    <property type="entry name" value="Multifunctional fusion protein"/>
    <property type="match status" value="1"/>
</dbReference>
<evidence type="ECO:0000256" key="5">
    <source>
        <dbReference type="ARBA" id="ARBA00022927"/>
    </source>
</evidence>
<feature type="domain" description="Protein export membrane protein SecD/SecF C-terminal" evidence="13">
    <location>
        <begin position="97"/>
        <end position="280"/>
    </location>
</feature>
<keyword evidence="8 12" id="KW-0472">Membrane</keyword>
<evidence type="ECO:0000256" key="12">
    <source>
        <dbReference type="HAMAP-Rule" id="MF_01464"/>
    </source>
</evidence>
<dbReference type="GO" id="GO:0006605">
    <property type="term" value="P:protein targeting"/>
    <property type="evidence" value="ECO:0007669"/>
    <property type="project" value="UniProtKB-UniRule"/>
</dbReference>
<comment type="similarity">
    <text evidence="12">Belongs to the SecD/SecF family. SecF subfamily.</text>
</comment>
<dbReference type="Proteomes" id="UP000008544">
    <property type="component" value="Chromosome"/>
</dbReference>
<dbReference type="Gene3D" id="1.20.1640.10">
    <property type="entry name" value="Multidrug efflux transporter AcrB transmembrane domain"/>
    <property type="match status" value="1"/>
</dbReference>
<dbReference type="InterPro" id="IPR048634">
    <property type="entry name" value="SecD_SecF_C"/>
</dbReference>
<dbReference type="PANTHER" id="PTHR30081">
    <property type="entry name" value="PROTEIN-EXPORT MEMBRANE PROTEIN SEC"/>
    <property type="match status" value="1"/>
</dbReference>
<dbReference type="GO" id="GO:0005886">
    <property type="term" value="C:plasma membrane"/>
    <property type="evidence" value="ECO:0007669"/>
    <property type="project" value="UniProtKB-SubCell"/>
</dbReference>
<dbReference type="AlphaFoldDB" id="B1I4K4"/>
<dbReference type="PANTHER" id="PTHR30081:SF8">
    <property type="entry name" value="PROTEIN TRANSLOCASE SUBUNIT SECF"/>
    <property type="match status" value="1"/>
</dbReference>
<keyword evidence="15" id="KW-1185">Reference proteome</keyword>
<evidence type="ECO:0000256" key="8">
    <source>
        <dbReference type="ARBA" id="ARBA00023136"/>
    </source>
</evidence>
<evidence type="ECO:0000256" key="1">
    <source>
        <dbReference type="ARBA" id="ARBA00004651"/>
    </source>
</evidence>
<keyword evidence="7 12" id="KW-0811">Translocation</keyword>
<dbReference type="InterPro" id="IPR022813">
    <property type="entry name" value="SecD/SecF_arch_bac"/>
</dbReference>
<accession>B1I4K4</accession>
<evidence type="ECO:0000256" key="11">
    <source>
        <dbReference type="ARBA" id="ARBA00061053"/>
    </source>
</evidence>
<evidence type="ECO:0000256" key="6">
    <source>
        <dbReference type="ARBA" id="ARBA00022989"/>
    </source>
</evidence>
<dbReference type="InterPro" id="IPR055344">
    <property type="entry name" value="SecD_SecF_C_bact"/>
</dbReference>
<dbReference type="GO" id="GO:0043952">
    <property type="term" value="P:protein transport by the Sec complex"/>
    <property type="evidence" value="ECO:0007669"/>
    <property type="project" value="UniProtKB-UniRule"/>
</dbReference>
<feature type="transmembrane region" description="Helical" evidence="12">
    <location>
        <begin position="228"/>
        <end position="245"/>
    </location>
</feature>
<evidence type="ECO:0000256" key="7">
    <source>
        <dbReference type="ARBA" id="ARBA00023010"/>
    </source>
</evidence>
<name>B1I4K4_DESAP</name>
<organism evidence="14 15">
    <name type="scientific">Desulforudis audaxviator (strain MP104C)</name>
    <dbReference type="NCBI Taxonomy" id="477974"/>
    <lineage>
        <taxon>Bacteria</taxon>
        <taxon>Bacillati</taxon>
        <taxon>Bacillota</taxon>
        <taxon>Clostridia</taxon>
        <taxon>Thermoanaerobacterales</taxon>
        <taxon>Candidatus Desulforudaceae</taxon>
        <taxon>Candidatus Desulforudis</taxon>
    </lineage>
</organism>
<feature type="transmembrane region" description="Helical" evidence="12">
    <location>
        <begin position="148"/>
        <end position="171"/>
    </location>
</feature>
<feature type="transmembrane region" description="Helical" evidence="12">
    <location>
        <begin position="251"/>
        <end position="276"/>
    </location>
</feature>
<gene>
    <name evidence="12" type="primary">secF</name>
    <name evidence="14" type="ordered locus">Daud_1355</name>
</gene>
<dbReference type="STRING" id="477974.Daud_1355"/>
<comment type="subunit">
    <text evidence="12">Forms a complex with SecD. Part of the essential Sec protein translocation apparatus which comprises SecA, SecYEG and auxiliary proteins SecDF. Other proteins may also be involved.</text>
</comment>
<evidence type="ECO:0000256" key="2">
    <source>
        <dbReference type="ARBA" id="ARBA00022448"/>
    </source>
</evidence>
<dbReference type="SUPFAM" id="SSF82866">
    <property type="entry name" value="Multidrug efflux transporter AcrB transmembrane domain"/>
    <property type="match status" value="1"/>
</dbReference>
<evidence type="ECO:0000313" key="14">
    <source>
        <dbReference type="EMBL" id="ACA59864.1"/>
    </source>
</evidence>
<dbReference type="NCBIfam" id="TIGR00916">
    <property type="entry name" value="2A0604s01"/>
    <property type="match status" value="1"/>
</dbReference>